<dbReference type="AlphaFoldDB" id="A0A2G5SSN4"/>
<dbReference type="EMBL" id="PDUG01000006">
    <property type="protein sequence ID" value="PIC17982.1"/>
    <property type="molecule type" value="Genomic_DNA"/>
</dbReference>
<gene>
    <name evidence="1" type="primary">Cnig_chr_X.g24032</name>
    <name evidence="1" type="ORF">B9Z55_024032</name>
</gene>
<protein>
    <submittedName>
        <fullName evidence="1">Uncharacterized protein</fullName>
    </submittedName>
</protein>
<evidence type="ECO:0000313" key="1">
    <source>
        <dbReference type="EMBL" id="PIC17982.1"/>
    </source>
</evidence>
<keyword evidence="2" id="KW-1185">Reference proteome</keyword>
<dbReference type="OrthoDB" id="5789721at2759"/>
<dbReference type="Proteomes" id="UP000230233">
    <property type="component" value="Chromosome X"/>
</dbReference>
<reference evidence="2" key="1">
    <citation type="submission" date="2017-10" db="EMBL/GenBank/DDBJ databases">
        <title>Rapid genome shrinkage in a self-fertile nematode reveals novel sperm competition proteins.</title>
        <authorList>
            <person name="Yin D."/>
            <person name="Schwarz E.M."/>
            <person name="Thomas C.G."/>
            <person name="Felde R.L."/>
            <person name="Korf I.F."/>
            <person name="Cutter A.D."/>
            <person name="Schartner C.M."/>
            <person name="Ralston E.J."/>
            <person name="Meyer B.J."/>
            <person name="Haag E.S."/>
        </authorList>
    </citation>
    <scope>NUCLEOTIDE SEQUENCE [LARGE SCALE GENOMIC DNA]</scope>
    <source>
        <strain evidence="2">JU1422</strain>
    </source>
</reference>
<organism evidence="1 2">
    <name type="scientific">Caenorhabditis nigoni</name>
    <dbReference type="NCBI Taxonomy" id="1611254"/>
    <lineage>
        <taxon>Eukaryota</taxon>
        <taxon>Metazoa</taxon>
        <taxon>Ecdysozoa</taxon>
        <taxon>Nematoda</taxon>
        <taxon>Chromadorea</taxon>
        <taxon>Rhabditida</taxon>
        <taxon>Rhabditina</taxon>
        <taxon>Rhabditomorpha</taxon>
        <taxon>Rhabditoidea</taxon>
        <taxon>Rhabditidae</taxon>
        <taxon>Peloderinae</taxon>
        <taxon>Caenorhabditis</taxon>
    </lineage>
</organism>
<proteinExistence type="predicted"/>
<name>A0A2G5SSN4_9PELO</name>
<dbReference type="STRING" id="1611254.A0A2G5SSN4"/>
<sequence>MLLFSGFQFFRISVSSQQASKMFVMRKEQQLAEYLLNMPLCIFCNSFHKSEDCPTVVDTVKRIEILLKKELCLVCMSHNRILSCPRESVICNMCNKMNHHVAICYLKDVKVQEEK</sequence>
<accession>A0A2G5SSN4</accession>
<evidence type="ECO:0000313" key="2">
    <source>
        <dbReference type="Proteomes" id="UP000230233"/>
    </source>
</evidence>
<comment type="caution">
    <text evidence="1">The sequence shown here is derived from an EMBL/GenBank/DDBJ whole genome shotgun (WGS) entry which is preliminary data.</text>
</comment>